<proteinExistence type="inferred from homology"/>
<evidence type="ECO:0000256" key="2">
    <source>
        <dbReference type="ARBA" id="ARBA00010447"/>
    </source>
</evidence>
<comment type="catalytic activity">
    <reaction evidence="6">
        <text>(sulfur carrier)-H + L-cysteine = (sulfur carrier)-SH + L-alanine</text>
        <dbReference type="Rhea" id="RHEA:43892"/>
        <dbReference type="Rhea" id="RHEA-COMP:14737"/>
        <dbReference type="Rhea" id="RHEA-COMP:14739"/>
        <dbReference type="ChEBI" id="CHEBI:29917"/>
        <dbReference type="ChEBI" id="CHEBI:35235"/>
        <dbReference type="ChEBI" id="CHEBI:57972"/>
        <dbReference type="ChEBI" id="CHEBI:64428"/>
        <dbReference type="EC" id="2.8.1.7"/>
    </reaction>
</comment>
<dbReference type="GO" id="GO:0030170">
    <property type="term" value="F:pyridoxal phosphate binding"/>
    <property type="evidence" value="ECO:0007669"/>
    <property type="project" value="InterPro"/>
</dbReference>
<comment type="cofactor">
    <cofactor evidence="1">
        <name>pyridoxal 5'-phosphate</name>
        <dbReference type="ChEBI" id="CHEBI:597326"/>
    </cofactor>
</comment>
<evidence type="ECO:0000256" key="5">
    <source>
        <dbReference type="ARBA" id="ARBA00022898"/>
    </source>
</evidence>
<dbReference type="NCBIfam" id="TIGR01979">
    <property type="entry name" value="sufS"/>
    <property type="match status" value="1"/>
</dbReference>
<dbReference type="GO" id="GO:0031071">
    <property type="term" value="F:cysteine desulfurase activity"/>
    <property type="evidence" value="ECO:0007669"/>
    <property type="project" value="UniProtKB-EC"/>
</dbReference>
<keyword evidence="5" id="KW-0663">Pyridoxal phosphate</keyword>
<dbReference type="InterPro" id="IPR015424">
    <property type="entry name" value="PyrdxlP-dep_Trfase"/>
</dbReference>
<dbReference type="CDD" id="cd06453">
    <property type="entry name" value="SufS_like"/>
    <property type="match status" value="1"/>
</dbReference>
<dbReference type="InterPro" id="IPR000192">
    <property type="entry name" value="Aminotrans_V_dom"/>
</dbReference>
<evidence type="ECO:0000256" key="7">
    <source>
        <dbReference type="SAM" id="MobiDB-lite"/>
    </source>
</evidence>
<dbReference type="PANTHER" id="PTHR43586:SF8">
    <property type="entry name" value="CYSTEINE DESULFURASE 1, CHLOROPLASTIC"/>
    <property type="match status" value="1"/>
</dbReference>
<dbReference type="Proteomes" id="UP000291469">
    <property type="component" value="Chromosome"/>
</dbReference>
<dbReference type="InterPro" id="IPR010970">
    <property type="entry name" value="Cys_dSase_SufS"/>
</dbReference>
<accession>A0A411YJD9</accession>
<dbReference type="Gene3D" id="3.90.1150.10">
    <property type="entry name" value="Aspartate Aminotransferase, domain 1"/>
    <property type="match status" value="1"/>
</dbReference>
<keyword evidence="10" id="KW-1185">Reference proteome</keyword>
<feature type="compositionally biased region" description="Low complexity" evidence="7">
    <location>
        <begin position="11"/>
        <end position="21"/>
    </location>
</feature>
<dbReference type="OrthoDB" id="9804366at2"/>
<name>A0A411YJD9_9ACTN</name>
<dbReference type="RefSeq" id="WP_131156400.1">
    <property type="nucleotide sequence ID" value="NZ_CP036402.1"/>
</dbReference>
<dbReference type="PANTHER" id="PTHR43586">
    <property type="entry name" value="CYSTEINE DESULFURASE"/>
    <property type="match status" value="1"/>
</dbReference>
<dbReference type="InterPro" id="IPR015422">
    <property type="entry name" value="PyrdxlP-dep_Trfase_small"/>
</dbReference>
<dbReference type="GO" id="GO:0006534">
    <property type="term" value="P:cysteine metabolic process"/>
    <property type="evidence" value="ECO:0007669"/>
    <property type="project" value="InterPro"/>
</dbReference>
<evidence type="ECO:0000256" key="1">
    <source>
        <dbReference type="ARBA" id="ARBA00001933"/>
    </source>
</evidence>
<evidence type="ECO:0000259" key="8">
    <source>
        <dbReference type="Pfam" id="PF00266"/>
    </source>
</evidence>
<gene>
    <name evidence="9" type="primary">sufS</name>
    <name evidence="9" type="ORF">ER308_18770</name>
</gene>
<evidence type="ECO:0000256" key="3">
    <source>
        <dbReference type="ARBA" id="ARBA00012239"/>
    </source>
</evidence>
<keyword evidence="4" id="KW-0808">Transferase</keyword>
<dbReference type="Gene3D" id="3.40.640.10">
    <property type="entry name" value="Type I PLP-dependent aspartate aminotransferase-like (Major domain)"/>
    <property type="match status" value="1"/>
</dbReference>
<dbReference type="InterPro" id="IPR015421">
    <property type="entry name" value="PyrdxlP-dep_Trfase_major"/>
</dbReference>
<dbReference type="EMBL" id="CP036402">
    <property type="protein sequence ID" value="QBI21408.1"/>
    <property type="molecule type" value="Genomic_DNA"/>
</dbReference>
<evidence type="ECO:0000256" key="4">
    <source>
        <dbReference type="ARBA" id="ARBA00022679"/>
    </source>
</evidence>
<comment type="similarity">
    <text evidence="2">Belongs to the class-V pyridoxal-phosphate-dependent aminotransferase family. Csd subfamily.</text>
</comment>
<reference evidence="9 10" key="1">
    <citation type="submission" date="2019-01" db="EMBL/GenBank/DDBJ databases">
        <title>Egibacter rhizosphaerae EGI 80759T.</title>
        <authorList>
            <person name="Chen D.-D."/>
            <person name="Tian Y."/>
            <person name="Jiao J.-Y."/>
            <person name="Zhang X.-T."/>
            <person name="Zhang Y.-G."/>
            <person name="Zhang Y."/>
            <person name="Xiao M."/>
            <person name="Shu W.-S."/>
            <person name="Li W.-J."/>
        </authorList>
    </citation>
    <scope>NUCLEOTIDE SEQUENCE [LARGE SCALE GENOMIC DNA]</scope>
    <source>
        <strain evidence="9 10">EGI 80759</strain>
    </source>
</reference>
<dbReference type="EC" id="2.8.1.7" evidence="3"/>
<dbReference type="Pfam" id="PF00266">
    <property type="entry name" value="Aminotran_5"/>
    <property type="match status" value="1"/>
</dbReference>
<feature type="domain" description="Aminotransferase class V" evidence="8">
    <location>
        <begin position="45"/>
        <end position="418"/>
    </location>
</feature>
<evidence type="ECO:0000256" key="6">
    <source>
        <dbReference type="ARBA" id="ARBA00050776"/>
    </source>
</evidence>
<evidence type="ECO:0000313" key="10">
    <source>
        <dbReference type="Proteomes" id="UP000291469"/>
    </source>
</evidence>
<feature type="region of interest" description="Disordered" evidence="7">
    <location>
        <begin position="1"/>
        <end position="22"/>
    </location>
</feature>
<evidence type="ECO:0000313" key="9">
    <source>
        <dbReference type="EMBL" id="QBI21408.1"/>
    </source>
</evidence>
<sequence>MTGAAHDGSRPAAAPTVTPATGLDARTVRKDFPGLDREVHGKPLVYLDSAATSQTPRPVIDAMARYYEHFNSNVHRGVHALAEESTEAFEGARHAVARFVGADPRGVVFTKNATEAFNLVAYSWARKRLGPGDVLLSTQMEHHANLVPWQLAAQDAGFELAYVPVTDEGELDRERFDEIVASGRVKLFAVTAMSNVVGTINPVAELAGAVRAANDEAVVVVDGAQSVPHLPTDQSALDADFLCFSGHKMLGPTGVGVLAARPEVLDPMPPFLSGGEMITNVTLEGAEFNEIPYRFEAGTPVIAEAIGLGAAVEYLERIGMSAVRAHEVALLQRALPALEEVEGVTVHGPRDPERRGAAVSFSVAGLHPHDIGTLVDREGVAVRAGHHCAKPLVRSLGSAATTRASFYLYNTEDEIDALIAALEATKRFFDV</sequence>
<dbReference type="SUPFAM" id="SSF53383">
    <property type="entry name" value="PLP-dependent transferases"/>
    <property type="match status" value="1"/>
</dbReference>
<dbReference type="KEGG" id="erz:ER308_18770"/>
<organism evidence="9 10">
    <name type="scientific">Egibacter rhizosphaerae</name>
    <dbReference type="NCBI Taxonomy" id="1670831"/>
    <lineage>
        <taxon>Bacteria</taxon>
        <taxon>Bacillati</taxon>
        <taxon>Actinomycetota</taxon>
        <taxon>Nitriliruptoria</taxon>
        <taxon>Egibacterales</taxon>
        <taxon>Egibacteraceae</taxon>
        <taxon>Egibacter</taxon>
    </lineage>
</organism>
<dbReference type="AlphaFoldDB" id="A0A411YJD9"/>
<protein>
    <recommendedName>
        <fullName evidence="3">cysteine desulfurase</fullName>
        <ecNumber evidence="3">2.8.1.7</ecNumber>
    </recommendedName>
</protein>